<reference evidence="3" key="1">
    <citation type="submission" date="2016-10" db="EMBL/GenBank/DDBJ databases">
        <authorList>
            <person name="Varghese N."/>
            <person name="Submissions S."/>
        </authorList>
    </citation>
    <scope>NUCLEOTIDE SEQUENCE [LARGE SCALE GENOMIC DNA]</scope>
    <source>
        <strain evidence="3">DSM 17298</strain>
    </source>
</reference>
<keyword evidence="3" id="KW-1185">Reference proteome</keyword>
<evidence type="ECO:0008006" key="4">
    <source>
        <dbReference type="Google" id="ProtNLM"/>
    </source>
</evidence>
<accession>A0A1H5VKK6</accession>
<evidence type="ECO:0000256" key="1">
    <source>
        <dbReference type="SAM" id="SignalP"/>
    </source>
</evidence>
<evidence type="ECO:0000313" key="2">
    <source>
        <dbReference type="EMBL" id="SEF87371.1"/>
    </source>
</evidence>
<protein>
    <recommendedName>
        <fullName evidence="4">Outer membrane protein beta-barrel domain-containing protein</fullName>
    </recommendedName>
</protein>
<sequence>MKKSFNVLIASFFVSVFLTVTNEAFAQYSSLFQSAKSVGKGNGEFTLHYSNIGYSSEEFSEKVFDNLGFMAGFGITDLTEIRVKYDRLGYFSEGMDLGLNTLMAGPKFSEESGLFAIYLPVGFAFSEGNGNSWLANPAFLFSISLGEKVLLNINPNYAFSLEKGNNFEDGLLGIPLGLAINLGESWILRPEGGVTFEMGYEGKFYNFGLGISRKLGKNE</sequence>
<organism evidence="2 3">
    <name type="scientific">Algoriphagus boritolerans DSM 17298 = JCM 18970</name>
    <dbReference type="NCBI Taxonomy" id="1120964"/>
    <lineage>
        <taxon>Bacteria</taxon>
        <taxon>Pseudomonadati</taxon>
        <taxon>Bacteroidota</taxon>
        <taxon>Cytophagia</taxon>
        <taxon>Cytophagales</taxon>
        <taxon>Cyclobacteriaceae</taxon>
        <taxon>Algoriphagus</taxon>
    </lineage>
</organism>
<name>A0A1H5VKK6_9BACT</name>
<feature type="signal peptide" evidence="1">
    <location>
        <begin position="1"/>
        <end position="26"/>
    </location>
</feature>
<dbReference type="AlphaFoldDB" id="A0A1H5VKK6"/>
<dbReference type="EMBL" id="FNVR01000007">
    <property type="protein sequence ID" value="SEF87371.1"/>
    <property type="molecule type" value="Genomic_DNA"/>
</dbReference>
<keyword evidence="1" id="KW-0732">Signal</keyword>
<proteinExistence type="predicted"/>
<dbReference type="RefSeq" id="WP_103924376.1">
    <property type="nucleotide sequence ID" value="NZ_FNVR01000007.1"/>
</dbReference>
<dbReference type="Proteomes" id="UP000236736">
    <property type="component" value="Unassembled WGS sequence"/>
</dbReference>
<gene>
    <name evidence="2" type="ORF">SAMN03080598_01701</name>
</gene>
<dbReference type="OrthoDB" id="825807at2"/>
<evidence type="ECO:0000313" key="3">
    <source>
        <dbReference type="Proteomes" id="UP000236736"/>
    </source>
</evidence>
<feature type="chain" id="PRO_5009287346" description="Outer membrane protein beta-barrel domain-containing protein" evidence="1">
    <location>
        <begin position="27"/>
        <end position="219"/>
    </location>
</feature>